<comment type="caution">
    <text evidence="1">The sequence shown here is derived from an EMBL/GenBank/DDBJ whole genome shotgun (WGS) entry which is preliminary data.</text>
</comment>
<protein>
    <submittedName>
        <fullName evidence="1">Uncharacterized protein</fullName>
    </submittedName>
</protein>
<dbReference type="Proteomes" id="UP000239649">
    <property type="component" value="Unassembled WGS sequence"/>
</dbReference>
<organism evidence="1 2">
    <name type="scientific">Micractinium conductrix</name>
    <dbReference type="NCBI Taxonomy" id="554055"/>
    <lineage>
        <taxon>Eukaryota</taxon>
        <taxon>Viridiplantae</taxon>
        <taxon>Chlorophyta</taxon>
        <taxon>core chlorophytes</taxon>
        <taxon>Trebouxiophyceae</taxon>
        <taxon>Chlorellales</taxon>
        <taxon>Chlorellaceae</taxon>
        <taxon>Chlorella clade</taxon>
        <taxon>Micractinium</taxon>
    </lineage>
</organism>
<gene>
    <name evidence="1" type="ORF">C2E20_1197</name>
</gene>
<proteinExistence type="predicted"/>
<evidence type="ECO:0000313" key="1">
    <source>
        <dbReference type="EMBL" id="PSC75288.1"/>
    </source>
</evidence>
<dbReference type="AlphaFoldDB" id="A0A2P6VMG7"/>
<sequence>MQLQQAACDAGTAAAGLTDDLLASFSALLYFPPANLTPANLASMEAQLCDWLRARKLRPAAQLMKAVLRRADAA</sequence>
<keyword evidence="2" id="KW-1185">Reference proteome</keyword>
<accession>A0A2P6VMG7</accession>
<dbReference type="EMBL" id="LHPF02000002">
    <property type="protein sequence ID" value="PSC75288.1"/>
    <property type="molecule type" value="Genomic_DNA"/>
</dbReference>
<reference evidence="1 2" key="1">
    <citation type="journal article" date="2018" name="Plant J.">
        <title>Genome sequences of Chlorella sorokiniana UTEX 1602 and Micractinium conductrix SAG 241.80: implications to maltose excretion by a green alga.</title>
        <authorList>
            <person name="Arriola M.B."/>
            <person name="Velmurugan N."/>
            <person name="Zhang Y."/>
            <person name="Plunkett M.H."/>
            <person name="Hondzo H."/>
            <person name="Barney B.M."/>
        </authorList>
    </citation>
    <scope>NUCLEOTIDE SEQUENCE [LARGE SCALE GENOMIC DNA]</scope>
    <source>
        <strain evidence="1 2">SAG 241.80</strain>
    </source>
</reference>
<evidence type="ECO:0000313" key="2">
    <source>
        <dbReference type="Proteomes" id="UP000239649"/>
    </source>
</evidence>
<name>A0A2P6VMG7_9CHLO</name>